<accession>A0ABP5BYM8</accession>
<gene>
    <name evidence="2" type="ORF">GCM10009754_25220</name>
</gene>
<evidence type="ECO:0000259" key="1">
    <source>
        <dbReference type="PROSITE" id="PS51384"/>
    </source>
</evidence>
<dbReference type="PROSITE" id="PS51384">
    <property type="entry name" value="FAD_FR"/>
    <property type="match status" value="1"/>
</dbReference>
<feature type="domain" description="FAD-binding FR-type" evidence="1">
    <location>
        <begin position="1"/>
        <end position="123"/>
    </location>
</feature>
<keyword evidence="3" id="KW-1185">Reference proteome</keyword>
<organism evidence="2 3">
    <name type="scientific">Amycolatopsis minnesotensis</name>
    <dbReference type="NCBI Taxonomy" id="337894"/>
    <lineage>
        <taxon>Bacteria</taxon>
        <taxon>Bacillati</taxon>
        <taxon>Actinomycetota</taxon>
        <taxon>Actinomycetes</taxon>
        <taxon>Pseudonocardiales</taxon>
        <taxon>Pseudonocardiaceae</taxon>
        <taxon>Amycolatopsis</taxon>
    </lineage>
</organism>
<dbReference type="InterPro" id="IPR007037">
    <property type="entry name" value="SIP_rossman_dom"/>
</dbReference>
<evidence type="ECO:0000313" key="2">
    <source>
        <dbReference type="EMBL" id="GAA1954618.1"/>
    </source>
</evidence>
<reference evidence="3" key="1">
    <citation type="journal article" date="2019" name="Int. J. Syst. Evol. Microbiol.">
        <title>The Global Catalogue of Microorganisms (GCM) 10K type strain sequencing project: providing services to taxonomists for standard genome sequencing and annotation.</title>
        <authorList>
            <consortium name="The Broad Institute Genomics Platform"/>
            <consortium name="The Broad Institute Genome Sequencing Center for Infectious Disease"/>
            <person name="Wu L."/>
            <person name="Ma J."/>
        </authorList>
    </citation>
    <scope>NUCLEOTIDE SEQUENCE [LARGE SCALE GENOMIC DNA]</scope>
    <source>
        <strain evidence="3">JCM 14545</strain>
    </source>
</reference>
<dbReference type="InterPro" id="IPR039261">
    <property type="entry name" value="FNR_nucleotide-bd"/>
</dbReference>
<dbReference type="InterPro" id="IPR013113">
    <property type="entry name" value="SIP_FAD-bd"/>
</dbReference>
<dbReference type="Gene3D" id="2.40.30.10">
    <property type="entry name" value="Translation factors"/>
    <property type="match status" value="1"/>
</dbReference>
<dbReference type="InterPro" id="IPR017938">
    <property type="entry name" value="Riboflavin_synthase-like_b-brl"/>
</dbReference>
<name>A0ABP5BYM8_9PSEU</name>
<dbReference type="PANTHER" id="PTHR30157">
    <property type="entry name" value="FERRIC REDUCTASE, NADPH-DEPENDENT"/>
    <property type="match status" value="1"/>
</dbReference>
<sequence length="266" mass="29122">MLATAPIGRSLTRVTFGGPEVPKVTAFGPDQRIKIFLPRAGEAVPLVPTGPDWYRRYRALPERQRPPMRTYTIRSTRPGELDVDFVRHGDLGPASRWAGRAVPGDKVVILAPNAGLAGRAEPRRMGADYLPPADSTWRLIAGDETALPAIGGIVESLAGGEHARVFVEIPVDADRQQWRTAGEVSVTWLPREGASDAPGAALLHAVRATELPEGRGYAWLAGEAFLVRDLRRHLIGERGMTRAQIDFCGYWRRGKSEDAAYEPDDD</sequence>
<dbReference type="PANTHER" id="PTHR30157:SF0">
    <property type="entry name" value="NADPH-DEPENDENT FERRIC-CHELATE REDUCTASE"/>
    <property type="match status" value="1"/>
</dbReference>
<protein>
    <submittedName>
        <fullName evidence="2">Siderophore-interacting protein</fullName>
    </submittedName>
</protein>
<comment type="caution">
    <text evidence="2">The sequence shown here is derived from an EMBL/GenBank/DDBJ whole genome shotgun (WGS) entry which is preliminary data.</text>
</comment>
<dbReference type="Proteomes" id="UP001501116">
    <property type="component" value="Unassembled WGS sequence"/>
</dbReference>
<evidence type="ECO:0000313" key="3">
    <source>
        <dbReference type="Proteomes" id="UP001501116"/>
    </source>
</evidence>
<dbReference type="CDD" id="cd06193">
    <property type="entry name" value="siderophore_interacting"/>
    <property type="match status" value="1"/>
</dbReference>
<dbReference type="EMBL" id="BAAANN010000008">
    <property type="protein sequence ID" value="GAA1954618.1"/>
    <property type="molecule type" value="Genomic_DNA"/>
</dbReference>
<dbReference type="InterPro" id="IPR017927">
    <property type="entry name" value="FAD-bd_FR_type"/>
</dbReference>
<dbReference type="Pfam" id="PF08021">
    <property type="entry name" value="FAD_binding_9"/>
    <property type="match status" value="1"/>
</dbReference>
<dbReference type="SUPFAM" id="SSF63380">
    <property type="entry name" value="Riboflavin synthase domain-like"/>
    <property type="match status" value="1"/>
</dbReference>
<dbReference type="InterPro" id="IPR039374">
    <property type="entry name" value="SIP_fam"/>
</dbReference>
<proteinExistence type="predicted"/>
<dbReference type="Gene3D" id="3.40.50.80">
    <property type="entry name" value="Nucleotide-binding domain of ferredoxin-NADP reductase (FNR) module"/>
    <property type="match status" value="1"/>
</dbReference>
<dbReference type="Pfam" id="PF04954">
    <property type="entry name" value="SIP"/>
    <property type="match status" value="1"/>
</dbReference>